<protein>
    <recommendedName>
        <fullName evidence="3">Glycosyltransferase</fullName>
    </recommendedName>
</protein>
<evidence type="ECO:0000313" key="2">
    <source>
        <dbReference type="Proteomes" id="UP001597213"/>
    </source>
</evidence>
<keyword evidence="2" id="KW-1185">Reference proteome</keyword>
<evidence type="ECO:0000313" key="1">
    <source>
        <dbReference type="EMBL" id="MFD1881995.1"/>
    </source>
</evidence>
<evidence type="ECO:0008006" key="3">
    <source>
        <dbReference type="Google" id="ProtNLM"/>
    </source>
</evidence>
<dbReference type="RefSeq" id="WP_379142298.1">
    <property type="nucleotide sequence ID" value="NZ_JBHUEN010000022.1"/>
</dbReference>
<dbReference type="EMBL" id="JBHUEN010000022">
    <property type="protein sequence ID" value="MFD1881995.1"/>
    <property type="molecule type" value="Genomic_DNA"/>
</dbReference>
<dbReference type="Proteomes" id="UP001597213">
    <property type="component" value="Unassembled WGS sequence"/>
</dbReference>
<name>A0ABW4R799_9RHOB</name>
<sequence>MIRAHLATFPPRQALVPNVVRAILPQVDRLFVVLNGYDEIPGYLADEEKVTAIIPDRDVKDAGKFWFRPDPDDIVFLIDDDLGYPPDYVSTTIAAAEAIGWEYGAFGHIGLIWRDEKMNGLAGWQLFRFHRENRKSKGMDLLCTNATVARGAAIPPMEMIEPFAGYVDIGLATYLRDLGLEMWLLPHGESWLTNDLPPELFASSLLATHAHSPPPMVKQAIHRLIADAPPNRGIPVHKFTRSGAGKPAHQE</sequence>
<gene>
    <name evidence="1" type="ORF">ACFSCT_09725</name>
</gene>
<accession>A0ABW4R799</accession>
<organism evidence="1 2">
    <name type="scientific">Paracoccus pacificus</name>
    <dbReference type="NCBI Taxonomy" id="1463598"/>
    <lineage>
        <taxon>Bacteria</taxon>
        <taxon>Pseudomonadati</taxon>
        <taxon>Pseudomonadota</taxon>
        <taxon>Alphaproteobacteria</taxon>
        <taxon>Rhodobacterales</taxon>
        <taxon>Paracoccaceae</taxon>
        <taxon>Paracoccus</taxon>
    </lineage>
</organism>
<reference evidence="2" key="1">
    <citation type="journal article" date="2019" name="Int. J. Syst. Evol. Microbiol.">
        <title>The Global Catalogue of Microorganisms (GCM) 10K type strain sequencing project: providing services to taxonomists for standard genome sequencing and annotation.</title>
        <authorList>
            <consortium name="The Broad Institute Genomics Platform"/>
            <consortium name="The Broad Institute Genome Sequencing Center for Infectious Disease"/>
            <person name="Wu L."/>
            <person name="Ma J."/>
        </authorList>
    </citation>
    <scope>NUCLEOTIDE SEQUENCE [LARGE SCALE GENOMIC DNA]</scope>
    <source>
        <strain evidence="2">CCUG 56029</strain>
    </source>
</reference>
<proteinExistence type="predicted"/>
<comment type="caution">
    <text evidence="1">The sequence shown here is derived from an EMBL/GenBank/DDBJ whole genome shotgun (WGS) entry which is preliminary data.</text>
</comment>